<evidence type="ECO:0000313" key="11">
    <source>
        <dbReference type="Proteomes" id="UP000433406"/>
    </source>
</evidence>
<keyword evidence="2" id="KW-0813">Transport</keyword>
<dbReference type="GO" id="GO:1900753">
    <property type="term" value="P:doxorubicin transport"/>
    <property type="evidence" value="ECO:0007669"/>
    <property type="project" value="InterPro"/>
</dbReference>
<evidence type="ECO:0000256" key="4">
    <source>
        <dbReference type="ARBA" id="ARBA00022741"/>
    </source>
</evidence>
<keyword evidence="8" id="KW-0046">Antibiotic resistance</keyword>
<keyword evidence="3" id="KW-1003">Cell membrane</keyword>
<dbReference type="PROSITE" id="PS50893">
    <property type="entry name" value="ABC_TRANSPORTER_2"/>
    <property type="match status" value="1"/>
</dbReference>
<dbReference type="EMBL" id="WLCI01000006">
    <property type="protein sequence ID" value="MTB94587.1"/>
    <property type="molecule type" value="Genomic_DNA"/>
</dbReference>
<gene>
    <name evidence="10" type="ORF">GGQ22_05790</name>
</gene>
<keyword evidence="7" id="KW-0472">Membrane</keyword>
<dbReference type="InterPro" id="IPR003593">
    <property type="entry name" value="AAA+_ATPase"/>
</dbReference>
<evidence type="ECO:0000313" key="10">
    <source>
        <dbReference type="EMBL" id="MTB94587.1"/>
    </source>
</evidence>
<dbReference type="AlphaFoldDB" id="A0A6I3IZM8"/>
<keyword evidence="6" id="KW-1278">Translocase</keyword>
<sequence>MTTDDTAFAVRARGLVKTWGGHRALDGVDLDVPAGSVLALLGPNGAGKTTTVRILATLLRPDAGTALVHGHDVAREPDRVRRLIGLTGQYAALDEALTATENLVVIGRLLGLRPARRRAAELLEEFGLAEAARRPVSSFSGGMRRRLDIAASLVARPPVIFLDEPTTGLDPRTRAQMWETVRGLVAQGSSVLLTTQYLEEADQLADRVAVVDRGRVVADGTADALKASVGDARLHVRVPAERRTEAATVLAALTGADPSPVGADGLVGAVRSPAVSGDLVVALRERGIEVAEIAVQRPSLDDVFLALTGQGPDRTGPAESGAEEDVA</sequence>
<dbReference type="PROSITE" id="PS00211">
    <property type="entry name" value="ABC_TRANSPORTER_1"/>
    <property type="match status" value="1"/>
</dbReference>
<evidence type="ECO:0000256" key="8">
    <source>
        <dbReference type="ARBA" id="ARBA00023251"/>
    </source>
</evidence>
<comment type="subcellular location">
    <subcellularLocation>
        <location evidence="1">Cell membrane</location>
        <topology evidence="1">Peripheral membrane protein</topology>
        <orientation evidence="1">Cytoplasmic side</orientation>
    </subcellularLocation>
</comment>
<evidence type="ECO:0000256" key="9">
    <source>
        <dbReference type="ARBA" id="ARBA00049985"/>
    </source>
</evidence>
<evidence type="ECO:0000256" key="7">
    <source>
        <dbReference type="ARBA" id="ARBA00023136"/>
    </source>
</evidence>
<dbReference type="GO" id="GO:0016887">
    <property type="term" value="F:ATP hydrolysis activity"/>
    <property type="evidence" value="ECO:0007669"/>
    <property type="project" value="InterPro"/>
</dbReference>
<dbReference type="GO" id="GO:0005886">
    <property type="term" value="C:plasma membrane"/>
    <property type="evidence" value="ECO:0007669"/>
    <property type="project" value="UniProtKB-SubCell"/>
</dbReference>
<evidence type="ECO:0000256" key="3">
    <source>
        <dbReference type="ARBA" id="ARBA00022475"/>
    </source>
</evidence>
<dbReference type="NCBIfam" id="TIGR01188">
    <property type="entry name" value="drrA"/>
    <property type="match status" value="1"/>
</dbReference>
<evidence type="ECO:0000256" key="2">
    <source>
        <dbReference type="ARBA" id="ARBA00022448"/>
    </source>
</evidence>
<comment type="similarity">
    <text evidence="9">Belongs to the ABC transporter superfamily. Drug exporter-1 (DrugE1) (TC 3.A.1.105) family.</text>
</comment>
<dbReference type="InterPro" id="IPR003439">
    <property type="entry name" value="ABC_transporter-like_ATP-bd"/>
</dbReference>
<dbReference type="InterPro" id="IPR027417">
    <property type="entry name" value="P-loop_NTPase"/>
</dbReference>
<keyword evidence="11" id="KW-1185">Reference proteome</keyword>
<dbReference type="GO" id="GO:0043215">
    <property type="term" value="P:daunorubicin transport"/>
    <property type="evidence" value="ECO:0007669"/>
    <property type="project" value="InterPro"/>
</dbReference>
<dbReference type="InterPro" id="IPR050763">
    <property type="entry name" value="ABC_transporter_ATP-binding"/>
</dbReference>
<evidence type="ECO:0000256" key="1">
    <source>
        <dbReference type="ARBA" id="ARBA00004413"/>
    </source>
</evidence>
<dbReference type="PANTHER" id="PTHR42711">
    <property type="entry name" value="ABC TRANSPORTER ATP-BINDING PROTEIN"/>
    <property type="match status" value="1"/>
</dbReference>
<name>A0A6I3IZM8_9ACTN</name>
<dbReference type="GO" id="GO:0005524">
    <property type="term" value="F:ATP binding"/>
    <property type="evidence" value="ECO:0007669"/>
    <property type="project" value="UniProtKB-KW"/>
</dbReference>
<dbReference type="RefSeq" id="WP_171896651.1">
    <property type="nucleotide sequence ID" value="NZ_CP053660.1"/>
</dbReference>
<keyword evidence="4" id="KW-0547">Nucleotide-binding</keyword>
<dbReference type="FunFam" id="3.40.50.300:FF:000589">
    <property type="entry name" value="ABC transporter, ATP-binding subunit"/>
    <property type="match status" value="1"/>
</dbReference>
<keyword evidence="5 10" id="KW-0067">ATP-binding</keyword>
<dbReference type="SUPFAM" id="SSF52540">
    <property type="entry name" value="P-loop containing nucleoside triphosphate hydrolases"/>
    <property type="match status" value="1"/>
</dbReference>
<protein>
    <submittedName>
        <fullName evidence="10">ATP-binding cassette domain-containing protein</fullName>
    </submittedName>
</protein>
<dbReference type="SMART" id="SM00382">
    <property type="entry name" value="AAA"/>
    <property type="match status" value="1"/>
</dbReference>
<organism evidence="10 11">
    <name type="scientific">Nocardioides marmotae</name>
    <dbReference type="NCBI Taxonomy" id="2663857"/>
    <lineage>
        <taxon>Bacteria</taxon>
        <taxon>Bacillati</taxon>
        <taxon>Actinomycetota</taxon>
        <taxon>Actinomycetes</taxon>
        <taxon>Propionibacteriales</taxon>
        <taxon>Nocardioidaceae</taxon>
        <taxon>Nocardioides</taxon>
    </lineage>
</organism>
<comment type="caution">
    <text evidence="10">The sequence shown here is derived from an EMBL/GenBank/DDBJ whole genome shotgun (WGS) entry which is preliminary data.</text>
</comment>
<dbReference type="Gene3D" id="3.40.50.300">
    <property type="entry name" value="P-loop containing nucleotide triphosphate hydrolases"/>
    <property type="match status" value="1"/>
</dbReference>
<dbReference type="Proteomes" id="UP000433406">
    <property type="component" value="Unassembled WGS sequence"/>
</dbReference>
<accession>A0A6I3IZM8</accession>
<evidence type="ECO:0000256" key="5">
    <source>
        <dbReference type="ARBA" id="ARBA00022840"/>
    </source>
</evidence>
<dbReference type="PANTHER" id="PTHR42711:SF19">
    <property type="entry name" value="DOXORUBICIN RESISTANCE ATP-BINDING PROTEIN DRRA"/>
    <property type="match status" value="1"/>
</dbReference>
<dbReference type="InterPro" id="IPR005894">
    <property type="entry name" value="DrrA"/>
</dbReference>
<proteinExistence type="inferred from homology"/>
<dbReference type="GO" id="GO:0046677">
    <property type="term" value="P:response to antibiotic"/>
    <property type="evidence" value="ECO:0007669"/>
    <property type="project" value="UniProtKB-KW"/>
</dbReference>
<reference evidence="10 11" key="1">
    <citation type="submission" date="2019-10" db="EMBL/GenBank/DDBJ databases">
        <title>Nocardioides novel species isolated from the excrement of Marmot.</title>
        <authorList>
            <person name="Zhang G."/>
        </authorList>
    </citation>
    <scope>NUCLEOTIDE SEQUENCE [LARGE SCALE GENOMIC DNA]</scope>
    <source>
        <strain evidence="11">zg-579</strain>
    </source>
</reference>
<evidence type="ECO:0000256" key="6">
    <source>
        <dbReference type="ARBA" id="ARBA00022967"/>
    </source>
</evidence>
<dbReference type="InterPro" id="IPR017871">
    <property type="entry name" value="ABC_transporter-like_CS"/>
</dbReference>
<dbReference type="Pfam" id="PF00005">
    <property type="entry name" value="ABC_tran"/>
    <property type="match status" value="1"/>
</dbReference>